<gene>
    <name evidence="6" type="ORF">A3J93_02415</name>
</gene>
<dbReference type="EMBL" id="MFQZ01000008">
    <property type="protein sequence ID" value="OGH88001.1"/>
    <property type="molecule type" value="Genomic_DNA"/>
</dbReference>
<dbReference type="InterPro" id="IPR000055">
    <property type="entry name" value="Restrct_endonuc_typeI_TRD"/>
</dbReference>
<sequence length="398" mass="45464">MTTTTQKIPSGYKQTEIGVIPADWDVKNLGNVCEKITTGKLNANAMVEGGEYRFYTCAKDYYRINRYAFDTEALLVSGNGANVGYVHYYKGKFNAYQRTYVLSDFSADIQYIKLFLDRNLQERIRVEVNAGNTPYITMGTLTEMQLAVPPFKTEQTAIATTISDIGMLVEKFEKLIGKKKNIKQGVMQELLTKKRRLSGFSSKWETKTLGDLVDVKDGTHQTPRYVDEGVPFYSVESVTSNDFENTKYISETEHRLLTKNFRIEKGDILMTRIGSIGDCKLITWEPNASFYVSLALLKPKDKKTSLYIYHFSKTDFFKKELEDRSLQWAVPKKINLGEISKVKIYLPVDPEEQTAIATVLSDMDTEIEKLESQLTKYQNIKQGMMQTLLTGKIRLLTK</sequence>
<dbReference type="Proteomes" id="UP000177907">
    <property type="component" value="Unassembled WGS sequence"/>
</dbReference>
<dbReference type="PANTHER" id="PTHR30408">
    <property type="entry name" value="TYPE-1 RESTRICTION ENZYME ECOKI SPECIFICITY PROTEIN"/>
    <property type="match status" value="1"/>
</dbReference>
<dbReference type="Gene3D" id="3.90.220.20">
    <property type="entry name" value="DNA methylase specificity domains"/>
    <property type="match status" value="2"/>
</dbReference>
<comment type="caution">
    <text evidence="6">The sequence shown here is derived from an EMBL/GenBank/DDBJ whole genome shotgun (WGS) entry which is preliminary data.</text>
</comment>
<dbReference type="STRING" id="1798704.A3J93_02415"/>
<dbReference type="AlphaFoldDB" id="A0A1F6NVU7"/>
<evidence type="ECO:0000256" key="1">
    <source>
        <dbReference type="ARBA" id="ARBA00010923"/>
    </source>
</evidence>
<evidence type="ECO:0000256" key="3">
    <source>
        <dbReference type="ARBA" id="ARBA00023125"/>
    </source>
</evidence>
<dbReference type="InterPro" id="IPR052021">
    <property type="entry name" value="Type-I_RS_S_subunit"/>
</dbReference>
<keyword evidence="3" id="KW-0238">DNA-binding</keyword>
<dbReference type="SUPFAM" id="SSF116734">
    <property type="entry name" value="DNA methylase specificity domain"/>
    <property type="match status" value="2"/>
</dbReference>
<dbReference type="PANTHER" id="PTHR30408:SF12">
    <property type="entry name" value="TYPE I RESTRICTION ENZYME MJAVIII SPECIFICITY SUBUNIT"/>
    <property type="match status" value="1"/>
</dbReference>
<evidence type="ECO:0000259" key="5">
    <source>
        <dbReference type="Pfam" id="PF01420"/>
    </source>
</evidence>
<keyword evidence="4" id="KW-0175">Coiled coil</keyword>
<name>A0A1F6NVU7_9BACT</name>
<feature type="coiled-coil region" evidence="4">
    <location>
        <begin position="360"/>
        <end position="387"/>
    </location>
</feature>
<dbReference type="InterPro" id="IPR044946">
    <property type="entry name" value="Restrct_endonuc_typeI_TRD_sf"/>
</dbReference>
<feature type="domain" description="Type I restriction modification DNA specificity" evidence="5">
    <location>
        <begin position="21"/>
        <end position="167"/>
    </location>
</feature>
<dbReference type="Gene3D" id="1.10.287.1120">
    <property type="entry name" value="Bipartite methylase S protein"/>
    <property type="match status" value="2"/>
</dbReference>
<dbReference type="CDD" id="cd17246">
    <property type="entry name" value="RMtype1_S_SonII-TRD2-CR2_like"/>
    <property type="match status" value="1"/>
</dbReference>
<protein>
    <recommendedName>
        <fullName evidence="5">Type I restriction modification DNA specificity domain-containing protein</fullName>
    </recommendedName>
</protein>
<organism evidence="6 7">
    <name type="scientific">Candidatus Magasanikbacteria bacterium RIFOXYC2_FULL_42_28</name>
    <dbReference type="NCBI Taxonomy" id="1798704"/>
    <lineage>
        <taxon>Bacteria</taxon>
        <taxon>Candidatus Magasanikiibacteriota</taxon>
    </lineage>
</organism>
<comment type="similarity">
    <text evidence="1">Belongs to the type-I restriction system S methylase family.</text>
</comment>
<dbReference type="Pfam" id="PF01420">
    <property type="entry name" value="Methylase_S"/>
    <property type="match status" value="2"/>
</dbReference>
<feature type="domain" description="Type I restriction modification DNA specificity" evidence="5">
    <location>
        <begin position="202"/>
        <end position="369"/>
    </location>
</feature>
<dbReference type="GO" id="GO:0009307">
    <property type="term" value="P:DNA restriction-modification system"/>
    <property type="evidence" value="ECO:0007669"/>
    <property type="project" value="UniProtKB-KW"/>
</dbReference>
<reference evidence="6 7" key="1">
    <citation type="journal article" date="2016" name="Nat. Commun.">
        <title>Thousands of microbial genomes shed light on interconnected biogeochemical processes in an aquifer system.</title>
        <authorList>
            <person name="Anantharaman K."/>
            <person name="Brown C.T."/>
            <person name="Hug L.A."/>
            <person name="Sharon I."/>
            <person name="Castelle C.J."/>
            <person name="Probst A.J."/>
            <person name="Thomas B.C."/>
            <person name="Singh A."/>
            <person name="Wilkins M.J."/>
            <person name="Karaoz U."/>
            <person name="Brodie E.L."/>
            <person name="Williams K.H."/>
            <person name="Hubbard S.S."/>
            <person name="Banfield J.F."/>
        </authorList>
    </citation>
    <scope>NUCLEOTIDE SEQUENCE [LARGE SCALE GENOMIC DNA]</scope>
</reference>
<evidence type="ECO:0000256" key="2">
    <source>
        <dbReference type="ARBA" id="ARBA00022747"/>
    </source>
</evidence>
<evidence type="ECO:0000313" key="7">
    <source>
        <dbReference type="Proteomes" id="UP000177907"/>
    </source>
</evidence>
<accession>A0A1F6NVU7</accession>
<evidence type="ECO:0000313" key="6">
    <source>
        <dbReference type="EMBL" id="OGH88001.1"/>
    </source>
</evidence>
<keyword evidence="2" id="KW-0680">Restriction system</keyword>
<dbReference type="GO" id="GO:0003677">
    <property type="term" value="F:DNA binding"/>
    <property type="evidence" value="ECO:0007669"/>
    <property type="project" value="UniProtKB-KW"/>
</dbReference>
<proteinExistence type="inferred from homology"/>
<evidence type="ECO:0000256" key="4">
    <source>
        <dbReference type="SAM" id="Coils"/>
    </source>
</evidence>